<organism evidence="1 2">
    <name type="scientific">Geobacillus kaustophilus</name>
    <dbReference type="NCBI Taxonomy" id="1462"/>
    <lineage>
        <taxon>Bacteria</taxon>
        <taxon>Bacillati</taxon>
        <taxon>Bacillota</taxon>
        <taxon>Bacilli</taxon>
        <taxon>Bacillales</taxon>
        <taxon>Anoxybacillaceae</taxon>
        <taxon>Geobacillus</taxon>
        <taxon>Geobacillus thermoleovorans group</taxon>
    </lineage>
</organism>
<proteinExistence type="predicted"/>
<evidence type="ECO:0000313" key="2">
    <source>
        <dbReference type="Proteomes" id="UP000032522"/>
    </source>
</evidence>
<protein>
    <submittedName>
        <fullName evidence="1">Uncharacterized protein</fullName>
    </submittedName>
</protein>
<gene>
    <name evidence="1" type="ORF">LG52_3789</name>
</gene>
<dbReference type="EMBL" id="JYBP01000001">
    <property type="protein sequence ID" value="KJE32235.1"/>
    <property type="molecule type" value="Genomic_DNA"/>
</dbReference>
<dbReference type="AlphaFoldDB" id="A0A0D8C7C8"/>
<comment type="caution">
    <text evidence="1">The sequence shown here is derived from an EMBL/GenBank/DDBJ whole genome shotgun (WGS) entry which is preliminary data.</text>
</comment>
<name>A0A0D8C7C8_GEOKU</name>
<accession>A0A0D8C7C8</accession>
<evidence type="ECO:0000313" key="1">
    <source>
        <dbReference type="EMBL" id="KJE32235.1"/>
    </source>
</evidence>
<dbReference type="Proteomes" id="UP000032522">
    <property type="component" value="Unassembled WGS sequence"/>
</dbReference>
<reference evidence="1 2" key="1">
    <citation type="submission" date="2015-01" db="EMBL/GenBank/DDBJ databases">
        <authorList>
            <person name="Filippidou S."/>
            <person name="Jeanneret N."/>
            <person name="Russel-Delif L."/>
            <person name="Junier T."/>
            <person name="Wunderlin T."/>
            <person name="Molina V."/>
            <person name="Johnson S.L."/>
            <person name="Davenport K.W."/>
            <person name="Chain P.S."/>
            <person name="Dorador C."/>
            <person name="Junier P."/>
        </authorList>
    </citation>
    <scope>NUCLEOTIDE SEQUENCE [LARGE SCALE GENOMIC DNA]</scope>
    <source>
        <strain evidence="1 2">Et7/4</strain>
    </source>
</reference>
<sequence>MVLTKLFTAFQEKISSLFQWRKFLSCLIQGLCHFLNHMVLIDDNRSRWKQGANRLMIRFPHVKNHRLDHFFRQDILAQQVDGGVTLAIGMHSHDRSGSGIHQYSFILLSLFYSDFI</sequence>